<dbReference type="InterPro" id="IPR031810">
    <property type="entry name" value="YjeJ-like"/>
</dbReference>
<dbReference type="Pfam" id="PF15922">
    <property type="entry name" value="YjeJ"/>
    <property type="match status" value="1"/>
</dbReference>
<sequence>MEIYGINTASLVQNDCLLLMAFKIRDKDNNDRMLLMQIKTLIDFLIILRSRITLVGQRIAQQGDDFKNKCITANESLVKNIPEITQAEVTQPDPGLMVMSMAPKMSDDGFSLVMALNNEHIVALEIDDLQSEFILMAVFQAIKVIDDQETLQTLGALLDFIVLYLVDLSNIDNLQYKEINHEPWKKELFSENLSVLFCFETELGKKVLLGSVIKTNVSQSSPEADSIIQRLAMLTPSIKALQDKYKNCQTFRRTIPSEGMKNLTRDQCLRALHGFCLETQENLNS</sequence>
<dbReference type="EMBL" id="CP029432">
    <property type="protein sequence ID" value="AWL64190.1"/>
    <property type="molecule type" value="Genomic_DNA"/>
</dbReference>
<proteinExistence type="predicted"/>
<name>A0AAI8NKP4_9ENTR</name>
<dbReference type="AlphaFoldDB" id="A0AAI8NKP4"/>
<dbReference type="Proteomes" id="UP000245760">
    <property type="component" value="Chromosome"/>
</dbReference>
<organism evidence="2 3">
    <name type="scientific">Klebsiella quasipneumoniae</name>
    <dbReference type="NCBI Taxonomy" id="1463165"/>
    <lineage>
        <taxon>Bacteria</taxon>
        <taxon>Pseudomonadati</taxon>
        <taxon>Pseudomonadota</taxon>
        <taxon>Gammaproteobacteria</taxon>
        <taxon>Enterobacterales</taxon>
        <taxon>Enterobacteriaceae</taxon>
        <taxon>Klebsiella/Raoultella group</taxon>
        <taxon>Klebsiella</taxon>
        <taxon>Klebsiella pneumoniae complex</taxon>
    </lineage>
</organism>
<protein>
    <submittedName>
        <fullName evidence="2">Uncharacterized protein</fullName>
    </submittedName>
</protein>
<dbReference type="RefSeq" id="WP_109546732.1">
    <property type="nucleotide sequence ID" value="NZ_CP029432.1"/>
</dbReference>
<evidence type="ECO:0000313" key="1">
    <source>
        <dbReference type="EMBL" id="AWL56421.1"/>
    </source>
</evidence>
<gene>
    <name evidence="2" type="ORF">DKC00_21745</name>
    <name evidence="1" type="ORF">DKC11_11430</name>
</gene>
<evidence type="ECO:0000313" key="2">
    <source>
        <dbReference type="EMBL" id="AWL64190.1"/>
    </source>
</evidence>
<dbReference type="EMBL" id="CP029443">
    <property type="protein sequence ID" value="AWL56421.1"/>
    <property type="molecule type" value="Genomic_DNA"/>
</dbReference>
<dbReference type="Proteomes" id="UP000245649">
    <property type="component" value="Chromosome"/>
</dbReference>
<keyword evidence="4" id="KW-1185">Reference proteome</keyword>
<evidence type="ECO:0000313" key="3">
    <source>
        <dbReference type="Proteomes" id="UP000245649"/>
    </source>
</evidence>
<reference evidence="3 4" key="1">
    <citation type="submission" date="2018-05" db="EMBL/GenBank/DDBJ databases">
        <title>Klebsiella quasipneumonaiae provides a window into carbapenemase gene transfer, plasmid rearrangements and nosocomial acquisition from the hospital environment.</title>
        <authorList>
            <person name="Mathers A.J."/>
            <person name="Vegesana K."/>
            <person name="Stoesser N."/>
            <person name="Crook D."/>
            <person name="Vaughan A."/>
            <person name="Barry K."/>
            <person name="Parikh H."/>
            <person name="Sebra R."/>
            <person name="Kotay S."/>
            <person name="Walker A.S."/>
            <person name="Sheppard A.E."/>
        </authorList>
    </citation>
    <scope>NUCLEOTIDE SEQUENCE [LARGE SCALE GENOMIC DNA]</scope>
    <source>
        <strain evidence="1 4">CAV1947</strain>
        <strain evidence="2 3">CAV2018</strain>
    </source>
</reference>
<accession>A0AAI8NKP4</accession>
<evidence type="ECO:0000313" key="4">
    <source>
        <dbReference type="Proteomes" id="UP000245760"/>
    </source>
</evidence>